<dbReference type="Gene3D" id="3.40.50.720">
    <property type="entry name" value="NAD(P)-binding Rossmann-like Domain"/>
    <property type="match status" value="1"/>
</dbReference>
<gene>
    <name evidence="2" type="ORF">JOF43_003405</name>
</gene>
<feature type="domain" description="NAD(P)-binding" evidence="1">
    <location>
        <begin position="7"/>
        <end position="191"/>
    </location>
</feature>
<dbReference type="EMBL" id="JAGIOD010000002">
    <property type="protein sequence ID" value="MBP2383416.1"/>
    <property type="molecule type" value="Genomic_DNA"/>
</dbReference>
<dbReference type="Proteomes" id="UP001519290">
    <property type="component" value="Unassembled WGS sequence"/>
</dbReference>
<dbReference type="InterPro" id="IPR036291">
    <property type="entry name" value="NAD(P)-bd_dom_sf"/>
</dbReference>
<dbReference type="PANTHER" id="PTHR15020">
    <property type="entry name" value="FLAVIN REDUCTASE-RELATED"/>
    <property type="match status" value="1"/>
</dbReference>
<comment type="caution">
    <text evidence="2">The sequence shown here is derived from an EMBL/GenBank/DDBJ whole genome shotgun (WGS) entry which is preliminary data.</text>
</comment>
<proteinExistence type="predicted"/>
<dbReference type="RefSeq" id="WP_209904158.1">
    <property type="nucleotide sequence ID" value="NZ_BAAAJW010000012.1"/>
</dbReference>
<dbReference type="InterPro" id="IPR016040">
    <property type="entry name" value="NAD(P)-bd_dom"/>
</dbReference>
<organism evidence="2 3">
    <name type="scientific">Brachybacterium sacelli</name>
    <dbReference type="NCBI Taxonomy" id="173364"/>
    <lineage>
        <taxon>Bacteria</taxon>
        <taxon>Bacillati</taxon>
        <taxon>Actinomycetota</taxon>
        <taxon>Actinomycetes</taxon>
        <taxon>Micrococcales</taxon>
        <taxon>Dermabacteraceae</taxon>
        <taxon>Brachybacterium</taxon>
    </lineage>
</organism>
<sequence>MDIALIGGHGKIALLAEPLLTEAGHTVHAVIRDPDQTAEIEATGAKAVVADIESLDAAGWDELLRGKDAVVWSAGAGGGNPQRTWAVDHDAAIASMDAAQRVGADRYLMVSYFGASLDHGVPESEPFHVYAEAKARADAHLQDSQLAWTVLGPSGLTLEEPSGRIDLEAAESGTVSRGNVARVIAAVLETPGTAGKFLAFNDGEQEITAAVSAVS</sequence>
<reference evidence="2 3" key="1">
    <citation type="submission" date="2021-03" db="EMBL/GenBank/DDBJ databases">
        <title>Sequencing the genomes of 1000 actinobacteria strains.</title>
        <authorList>
            <person name="Klenk H.-P."/>
        </authorList>
    </citation>
    <scope>NUCLEOTIDE SEQUENCE [LARGE SCALE GENOMIC DNA]</scope>
    <source>
        <strain evidence="2 3">DSM 14566</strain>
    </source>
</reference>
<protein>
    <submittedName>
        <fullName evidence="2">Uncharacterized protein YbjT (DUF2867 family)</fullName>
    </submittedName>
</protein>
<evidence type="ECO:0000259" key="1">
    <source>
        <dbReference type="Pfam" id="PF13460"/>
    </source>
</evidence>
<dbReference type="PANTHER" id="PTHR15020:SF50">
    <property type="entry name" value="UPF0659 PROTEIN YMR090W"/>
    <property type="match status" value="1"/>
</dbReference>
<dbReference type="CDD" id="cd05243">
    <property type="entry name" value="SDR_a5"/>
    <property type="match status" value="1"/>
</dbReference>
<keyword evidence="3" id="KW-1185">Reference proteome</keyword>
<dbReference type="SUPFAM" id="SSF51735">
    <property type="entry name" value="NAD(P)-binding Rossmann-fold domains"/>
    <property type="match status" value="1"/>
</dbReference>
<accession>A0ABS4X4W1</accession>
<dbReference type="Pfam" id="PF13460">
    <property type="entry name" value="NAD_binding_10"/>
    <property type="match status" value="1"/>
</dbReference>
<evidence type="ECO:0000313" key="3">
    <source>
        <dbReference type="Proteomes" id="UP001519290"/>
    </source>
</evidence>
<name>A0ABS4X4W1_9MICO</name>
<evidence type="ECO:0000313" key="2">
    <source>
        <dbReference type="EMBL" id="MBP2383416.1"/>
    </source>
</evidence>